<dbReference type="OrthoDB" id="2804213at2759"/>
<feature type="transmembrane region" description="Helical" evidence="1">
    <location>
        <begin position="41"/>
        <end position="62"/>
    </location>
</feature>
<keyword evidence="1" id="KW-0472">Membrane</keyword>
<dbReference type="EMBL" id="KB445817">
    <property type="protein sequence ID" value="EMD31610.1"/>
    <property type="molecule type" value="Genomic_DNA"/>
</dbReference>
<dbReference type="HOGENOM" id="CLU_130498_0_0_1"/>
<dbReference type="Proteomes" id="UP000016930">
    <property type="component" value="Unassembled WGS sequence"/>
</dbReference>
<keyword evidence="1" id="KW-1133">Transmembrane helix</keyword>
<dbReference type="AlphaFoldDB" id="M2QHP7"/>
<reference evidence="2 3" key="1">
    <citation type="journal article" date="2012" name="Proc. Natl. Acad. Sci. U.S.A.">
        <title>Comparative genomics of Ceriporiopsis subvermispora and Phanerochaete chrysosporium provide insight into selective ligninolysis.</title>
        <authorList>
            <person name="Fernandez-Fueyo E."/>
            <person name="Ruiz-Duenas F.J."/>
            <person name="Ferreira P."/>
            <person name="Floudas D."/>
            <person name="Hibbett D.S."/>
            <person name="Canessa P."/>
            <person name="Larrondo L.F."/>
            <person name="James T.Y."/>
            <person name="Seelenfreund D."/>
            <person name="Lobos S."/>
            <person name="Polanco R."/>
            <person name="Tello M."/>
            <person name="Honda Y."/>
            <person name="Watanabe T."/>
            <person name="Watanabe T."/>
            <person name="Ryu J.S."/>
            <person name="Kubicek C.P."/>
            <person name="Schmoll M."/>
            <person name="Gaskell J."/>
            <person name="Hammel K.E."/>
            <person name="St John F.J."/>
            <person name="Vanden Wymelenberg A."/>
            <person name="Sabat G."/>
            <person name="Splinter BonDurant S."/>
            <person name="Syed K."/>
            <person name="Yadav J.S."/>
            <person name="Doddapaneni H."/>
            <person name="Subramanian V."/>
            <person name="Lavin J.L."/>
            <person name="Oguiza J.A."/>
            <person name="Perez G."/>
            <person name="Pisabarro A.G."/>
            <person name="Ramirez L."/>
            <person name="Santoyo F."/>
            <person name="Master E."/>
            <person name="Coutinho P.M."/>
            <person name="Henrissat B."/>
            <person name="Lombard V."/>
            <person name="Magnuson J.K."/>
            <person name="Kuees U."/>
            <person name="Hori C."/>
            <person name="Igarashi K."/>
            <person name="Samejima M."/>
            <person name="Held B.W."/>
            <person name="Barry K.W."/>
            <person name="LaButti K.M."/>
            <person name="Lapidus A."/>
            <person name="Lindquist E.A."/>
            <person name="Lucas S.M."/>
            <person name="Riley R."/>
            <person name="Salamov A.A."/>
            <person name="Hoffmeister D."/>
            <person name="Schwenk D."/>
            <person name="Hadar Y."/>
            <person name="Yarden O."/>
            <person name="de Vries R.P."/>
            <person name="Wiebenga A."/>
            <person name="Stenlid J."/>
            <person name="Eastwood D."/>
            <person name="Grigoriev I.V."/>
            <person name="Berka R.M."/>
            <person name="Blanchette R.A."/>
            <person name="Kersten P."/>
            <person name="Martinez A.T."/>
            <person name="Vicuna R."/>
            <person name="Cullen D."/>
        </authorList>
    </citation>
    <scope>NUCLEOTIDE SEQUENCE [LARGE SCALE GENOMIC DNA]</scope>
    <source>
        <strain evidence="2 3">B</strain>
    </source>
</reference>
<accession>M2QHP7</accession>
<protein>
    <submittedName>
        <fullName evidence="2">Uncharacterized protein</fullName>
    </submittedName>
</protein>
<sequence length="176" mass="19745">MAREHDVKTPFATLLLRDGTLYFIGLLSINLLNIVGKTTNVYIYADGFSIPLSSIIITRFFLNLRQLAHGSPDDTPRPSFVLERVPDPVHCQPYSLRFASFVGNMDESLMDGSEDDDRDVAWDDDVQDELDNARLNAQIMHDSRDTSAAPFGDPLPEEVMEGERQVDQAAYVEPLV</sequence>
<evidence type="ECO:0000313" key="3">
    <source>
        <dbReference type="Proteomes" id="UP000016930"/>
    </source>
</evidence>
<feature type="transmembrane region" description="Helical" evidence="1">
    <location>
        <begin position="12"/>
        <end position="35"/>
    </location>
</feature>
<proteinExistence type="predicted"/>
<name>M2QHP7_CERS8</name>
<organism evidence="2 3">
    <name type="scientific">Ceriporiopsis subvermispora (strain B)</name>
    <name type="common">White-rot fungus</name>
    <name type="synonym">Gelatoporia subvermispora</name>
    <dbReference type="NCBI Taxonomy" id="914234"/>
    <lineage>
        <taxon>Eukaryota</taxon>
        <taxon>Fungi</taxon>
        <taxon>Dikarya</taxon>
        <taxon>Basidiomycota</taxon>
        <taxon>Agaricomycotina</taxon>
        <taxon>Agaricomycetes</taxon>
        <taxon>Polyporales</taxon>
        <taxon>Gelatoporiaceae</taxon>
        <taxon>Gelatoporia</taxon>
    </lineage>
</organism>
<keyword evidence="1" id="KW-0812">Transmembrane</keyword>
<keyword evidence="3" id="KW-1185">Reference proteome</keyword>
<gene>
    <name evidence="2" type="ORF">CERSUDRAFT_119654</name>
</gene>
<evidence type="ECO:0000313" key="2">
    <source>
        <dbReference type="EMBL" id="EMD31610.1"/>
    </source>
</evidence>
<evidence type="ECO:0000256" key="1">
    <source>
        <dbReference type="SAM" id="Phobius"/>
    </source>
</evidence>